<feature type="compositionally biased region" description="Polar residues" evidence="1">
    <location>
        <begin position="1"/>
        <end position="15"/>
    </location>
</feature>
<organism evidence="2 3">
    <name type="scientific">Brassica cretica</name>
    <name type="common">Mustard</name>
    <dbReference type="NCBI Taxonomy" id="69181"/>
    <lineage>
        <taxon>Eukaryota</taxon>
        <taxon>Viridiplantae</taxon>
        <taxon>Streptophyta</taxon>
        <taxon>Embryophyta</taxon>
        <taxon>Tracheophyta</taxon>
        <taxon>Spermatophyta</taxon>
        <taxon>Magnoliopsida</taxon>
        <taxon>eudicotyledons</taxon>
        <taxon>Gunneridae</taxon>
        <taxon>Pentapetalae</taxon>
        <taxon>rosids</taxon>
        <taxon>malvids</taxon>
        <taxon>Brassicales</taxon>
        <taxon>Brassicaceae</taxon>
        <taxon>Brassiceae</taxon>
        <taxon>Brassica</taxon>
    </lineage>
</organism>
<dbReference type="AlphaFoldDB" id="A0A8S9SMK9"/>
<dbReference type="Gene3D" id="1.10.10.10">
    <property type="entry name" value="Winged helix-like DNA-binding domain superfamily/Winged helix DNA-binding domain"/>
    <property type="match status" value="1"/>
</dbReference>
<protein>
    <submittedName>
        <fullName evidence="2">Uncharacterized protein</fullName>
    </submittedName>
</protein>
<gene>
    <name evidence="2" type="ORF">F2Q69_00033419</name>
</gene>
<dbReference type="Proteomes" id="UP000712600">
    <property type="component" value="Unassembled WGS sequence"/>
</dbReference>
<feature type="region of interest" description="Disordered" evidence="1">
    <location>
        <begin position="1"/>
        <end position="36"/>
    </location>
</feature>
<dbReference type="InterPro" id="IPR036388">
    <property type="entry name" value="WH-like_DNA-bd_sf"/>
</dbReference>
<comment type="caution">
    <text evidence="2">The sequence shown here is derived from an EMBL/GenBank/DDBJ whole genome shotgun (WGS) entry which is preliminary data.</text>
</comment>
<evidence type="ECO:0000256" key="1">
    <source>
        <dbReference type="SAM" id="MobiDB-lite"/>
    </source>
</evidence>
<accession>A0A8S9SMK9</accession>
<name>A0A8S9SMK9_BRACR</name>
<feature type="compositionally biased region" description="Basic residues" evidence="1">
    <location>
        <begin position="16"/>
        <end position="27"/>
    </location>
</feature>
<evidence type="ECO:0000313" key="3">
    <source>
        <dbReference type="Proteomes" id="UP000712600"/>
    </source>
</evidence>
<dbReference type="EMBL" id="QGKX02000004">
    <property type="protein sequence ID" value="KAF3602119.1"/>
    <property type="molecule type" value="Genomic_DNA"/>
</dbReference>
<evidence type="ECO:0000313" key="2">
    <source>
        <dbReference type="EMBL" id="KAF3602119.1"/>
    </source>
</evidence>
<proteinExistence type="predicted"/>
<sequence>MVNQKPELTTTTRNPSRWRKIPLHPSRKNSPGKGYSSTTHYKSTLLSFLRPSSVCSAIQLPYDICTFYGIPLPLEFTVNIGAPKGEGLEDGDEFVSNDHFTAPLYRIKVNASIESLINREYLERDKSNPQIYQLPCLEHLFTWF</sequence>
<reference evidence="2" key="1">
    <citation type="submission" date="2019-12" db="EMBL/GenBank/DDBJ databases">
        <title>Genome sequencing and annotation of Brassica cretica.</title>
        <authorList>
            <person name="Studholme D.J."/>
            <person name="Sarris P."/>
        </authorList>
    </citation>
    <scope>NUCLEOTIDE SEQUENCE</scope>
    <source>
        <strain evidence="2">PFS-109/04</strain>
        <tissue evidence="2">Leaf</tissue>
    </source>
</reference>